<dbReference type="InterPro" id="IPR043504">
    <property type="entry name" value="Peptidase_S1_PA_chymotrypsin"/>
</dbReference>
<evidence type="ECO:0000256" key="2">
    <source>
        <dbReference type="ARBA" id="ARBA00022438"/>
    </source>
</evidence>
<name>A0AA48GL89_9BACT</name>
<dbReference type="Pfam" id="PF10459">
    <property type="entry name" value="Peptidase_S46"/>
    <property type="match status" value="1"/>
</dbReference>
<evidence type="ECO:0000313" key="8">
    <source>
        <dbReference type="Proteomes" id="UP001238179"/>
    </source>
</evidence>
<evidence type="ECO:0000256" key="5">
    <source>
        <dbReference type="ARBA" id="ARBA00022801"/>
    </source>
</evidence>
<proteinExistence type="inferred from homology"/>
<accession>A0AA48GL89</accession>
<dbReference type="InterPro" id="IPR009003">
    <property type="entry name" value="Peptidase_S1_PA"/>
</dbReference>
<dbReference type="Proteomes" id="UP001238179">
    <property type="component" value="Chromosome"/>
</dbReference>
<dbReference type="GO" id="GO:0008239">
    <property type="term" value="F:dipeptidyl-peptidase activity"/>
    <property type="evidence" value="ECO:0007669"/>
    <property type="project" value="UniProtKB-UniRule"/>
</dbReference>
<dbReference type="EMBL" id="AP027080">
    <property type="protein sequence ID" value="BDU71849.1"/>
    <property type="molecule type" value="Genomic_DNA"/>
</dbReference>
<comment type="function">
    <text evidence="6">Catalyzes the removal of dipeptides from the N-terminus of oligopeptides.</text>
</comment>
<gene>
    <name evidence="7" type="ORF">METEAL_10230</name>
</gene>
<protein>
    <recommendedName>
        <fullName evidence="6">Dipeptidyl-peptidase</fullName>
        <ecNumber evidence="6">3.4.14.-</ecNumber>
    </recommendedName>
</protein>
<evidence type="ECO:0000256" key="3">
    <source>
        <dbReference type="ARBA" id="ARBA00022670"/>
    </source>
</evidence>
<evidence type="ECO:0000256" key="1">
    <source>
        <dbReference type="ARBA" id="ARBA00010491"/>
    </source>
</evidence>
<keyword evidence="2 6" id="KW-0031">Aminopeptidase</keyword>
<comment type="similarity">
    <text evidence="1 6">Belongs to the peptidase S46 family.</text>
</comment>
<keyword evidence="5 6" id="KW-0378">Hydrolase</keyword>
<evidence type="ECO:0000256" key="6">
    <source>
        <dbReference type="RuleBase" id="RU366067"/>
    </source>
</evidence>
<keyword evidence="6" id="KW-0720">Serine protease</keyword>
<keyword evidence="3 6" id="KW-0645">Protease</keyword>
<evidence type="ECO:0000256" key="4">
    <source>
        <dbReference type="ARBA" id="ARBA00022729"/>
    </source>
</evidence>
<feature type="chain" id="PRO_5041490795" description="Dipeptidyl-peptidase" evidence="6">
    <location>
        <begin position="21"/>
        <end position="672"/>
    </location>
</feature>
<dbReference type="GO" id="GO:0070009">
    <property type="term" value="F:serine-type aminopeptidase activity"/>
    <property type="evidence" value="ECO:0007669"/>
    <property type="project" value="UniProtKB-UniRule"/>
</dbReference>
<dbReference type="KEGG" id="msil:METEAL_10230"/>
<dbReference type="PANTHER" id="PTHR38469:SF1">
    <property type="entry name" value="PERIPLASMIC PEPTIDASE SUBFAMILY S1B"/>
    <property type="match status" value="1"/>
</dbReference>
<dbReference type="GO" id="GO:0043171">
    <property type="term" value="P:peptide catabolic process"/>
    <property type="evidence" value="ECO:0007669"/>
    <property type="project" value="UniProtKB-UniRule"/>
</dbReference>
<dbReference type="EC" id="3.4.14.-" evidence="6"/>
<organism evidence="7 8">
    <name type="scientific">Mesoterricola silvestris</name>
    <dbReference type="NCBI Taxonomy" id="2927979"/>
    <lineage>
        <taxon>Bacteria</taxon>
        <taxon>Pseudomonadati</taxon>
        <taxon>Acidobacteriota</taxon>
        <taxon>Holophagae</taxon>
        <taxon>Holophagales</taxon>
        <taxon>Holophagaceae</taxon>
        <taxon>Mesoterricola</taxon>
    </lineage>
</organism>
<evidence type="ECO:0000313" key="7">
    <source>
        <dbReference type="EMBL" id="BDU71849.1"/>
    </source>
</evidence>
<dbReference type="SUPFAM" id="SSF50494">
    <property type="entry name" value="Trypsin-like serine proteases"/>
    <property type="match status" value="1"/>
</dbReference>
<dbReference type="PANTHER" id="PTHR38469">
    <property type="entry name" value="PERIPLASMIC PEPTIDASE SUBFAMILY S1B"/>
    <property type="match status" value="1"/>
</dbReference>
<sequence length="672" mass="73095">MKRSALGIAFTLVALTGLHADEGMWTFDNLPAARMKAKYDFTPDAAWLDHVRLATVRFPGGTGSFISGDGLVLTNHHVGHGWIERVSDAAHDYVKNGFVAKDRQAEIKVPGLELATLMAMENVTAQVAKAAGDPREALARLARESGARTGLRCEPVSLYQGGESWLYSYKIHKDVRLVMAPEYAIAAFGMDWDNFSFPRHDLDFSLFRVYEDGKPYVPPHHLAFAPSGPKYGDLTLVVGHPGHTSRLETLAQMEAYRDALNPARIRTLDRTRKALHAFAARGAENARIVSGTLMGLENSYKVFVNETLGLKDKDAMAAVAAAEKELREAVAKDPALQASTGRSWDLVAEAMARRSAVARESAASGGSLLGYVHGLLRLEEQLALPAAQRGAGYRTDKELEARRAALGGRRLTNPGLERETFLAAAKGALEDLGPDHPFVKALLDGRSPEAATQALFDGTRLLDPAARAKAAEAGVKGSTDPLVVLGRRLFGIQESLRKVREETEAVIAEQGARIARARFQVKGRSVYPDATFTLRLSYGAVETYPANGTLAQPFTTFGGLYDRADAWGPDAENHSWELPERWVKARGKLDMSTHFDFITTNDIIGGNSGSPMVDRQGRVVGLVFDGNIESNAGRFFFDPRVNRAVSVDASAILEALSKVYDANHLATEIKSK</sequence>
<dbReference type="AlphaFoldDB" id="A0AA48GL89"/>
<feature type="signal peptide" evidence="6">
    <location>
        <begin position="1"/>
        <end position="20"/>
    </location>
</feature>
<keyword evidence="8" id="KW-1185">Reference proteome</keyword>
<dbReference type="GO" id="GO:0006508">
    <property type="term" value="P:proteolysis"/>
    <property type="evidence" value="ECO:0007669"/>
    <property type="project" value="UniProtKB-KW"/>
</dbReference>
<dbReference type="RefSeq" id="WP_316414750.1">
    <property type="nucleotide sequence ID" value="NZ_AP027080.1"/>
</dbReference>
<reference evidence="8" key="1">
    <citation type="journal article" date="2023" name="Int. J. Syst. Evol. Microbiol.">
        <title>Mesoterricola silvestris gen. nov., sp. nov., Mesoterricola sediminis sp. nov., Geothrix oryzae sp. nov., Geothrix edaphica sp. nov., Geothrix rubra sp. nov., and Geothrix limicola sp. nov., six novel members of Acidobacteriota isolated from soils.</title>
        <authorList>
            <person name="Itoh H."/>
            <person name="Sugisawa Y."/>
            <person name="Mise K."/>
            <person name="Xu Z."/>
            <person name="Kuniyasu M."/>
            <person name="Ushijima N."/>
            <person name="Kawano K."/>
            <person name="Kobayashi E."/>
            <person name="Shiratori Y."/>
            <person name="Masuda Y."/>
            <person name="Senoo K."/>
        </authorList>
    </citation>
    <scope>NUCLEOTIDE SEQUENCE [LARGE SCALE GENOMIC DNA]</scope>
    <source>
        <strain evidence="8">W79</strain>
    </source>
</reference>
<dbReference type="Gene3D" id="2.40.10.10">
    <property type="entry name" value="Trypsin-like serine proteases"/>
    <property type="match status" value="1"/>
</dbReference>
<keyword evidence="4 6" id="KW-0732">Signal</keyword>
<dbReference type="InterPro" id="IPR019500">
    <property type="entry name" value="Pep_S46"/>
</dbReference>